<evidence type="ECO:0000256" key="10">
    <source>
        <dbReference type="ARBA" id="ARBA00033171"/>
    </source>
</evidence>
<evidence type="ECO:0000256" key="4">
    <source>
        <dbReference type="ARBA" id="ARBA00011738"/>
    </source>
</evidence>
<keyword evidence="14" id="KW-1185">Reference proteome</keyword>
<reference evidence="13 14" key="1">
    <citation type="submission" date="2018-06" db="EMBL/GenBank/DDBJ databases">
        <title>Halonotius sp. F13-13 a new haloarchaeeon isolated from a solar saltern from Isla Cristina, Huelva, Spain.</title>
        <authorList>
            <person name="Duran-Viseras A."/>
            <person name="Sanchez-Porro C."/>
            <person name="Ventosa A."/>
        </authorList>
    </citation>
    <scope>NUCLEOTIDE SEQUENCE [LARGE SCALE GENOMIC DNA]</scope>
    <source>
        <strain evidence="13 14">F13-13</strain>
    </source>
</reference>
<keyword evidence="9" id="KW-0408">Iron</keyword>
<dbReference type="InterPro" id="IPR027939">
    <property type="entry name" value="NMT1/THI5"/>
</dbReference>
<comment type="similarity">
    <text evidence="3">Belongs to the NMT1/THI5 family.</text>
</comment>
<comment type="pathway">
    <text evidence="2">Cofactor biosynthesis; thiamine diphosphate biosynthesis.</text>
</comment>
<keyword evidence="7" id="KW-0663">Pyridoxal phosphate</keyword>
<dbReference type="GO" id="GO:0009228">
    <property type="term" value="P:thiamine biosynthetic process"/>
    <property type="evidence" value="ECO:0007669"/>
    <property type="project" value="UniProtKB-KW"/>
</dbReference>
<keyword evidence="5 13" id="KW-0808">Transferase</keyword>
<dbReference type="GO" id="GO:0046872">
    <property type="term" value="F:metal ion binding"/>
    <property type="evidence" value="ECO:0007669"/>
    <property type="project" value="UniProtKB-KW"/>
</dbReference>
<dbReference type="InterPro" id="IPR015168">
    <property type="entry name" value="SsuA/THI5"/>
</dbReference>
<comment type="catalytic activity">
    <reaction evidence="11">
        <text>N(6)-(pyridoxal phosphate)-L-lysyl-[4-amino-5-hydroxymethyl-2-methylpyrimidine phosphate synthase] + L-histidyl-[4-amino-5-hydroxymethyl-2-methylpyrimidine phosphate synthase] + 2 Fe(3+) + 4 H2O = L-lysyl-[4-amino-5-hydroxymethyl-2-methylpyrimidine phosphate synthase] + (2S)-2-amino-5-hydroxy-4-oxopentanoyl-[4-amino-5-hydroxymethyl-2-methylpyrimidine phosphate synthase] + 4-amino-2-methyl-5-(phosphooxymethyl)pyrimidine + 3-oxopropanoate + 2 Fe(2+) + 2 H(+)</text>
        <dbReference type="Rhea" id="RHEA:65756"/>
        <dbReference type="Rhea" id="RHEA-COMP:16892"/>
        <dbReference type="Rhea" id="RHEA-COMP:16893"/>
        <dbReference type="Rhea" id="RHEA-COMP:16894"/>
        <dbReference type="Rhea" id="RHEA-COMP:16895"/>
        <dbReference type="ChEBI" id="CHEBI:15377"/>
        <dbReference type="ChEBI" id="CHEBI:15378"/>
        <dbReference type="ChEBI" id="CHEBI:29033"/>
        <dbReference type="ChEBI" id="CHEBI:29034"/>
        <dbReference type="ChEBI" id="CHEBI:29969"/>
        <dbReference type="ChEBI" id="CHEBI:29979"/>
        <dbReference type="ChEBI" id="CHEBI:33190"/>
        <dbReference type="ChEBI" id="CHEBI:58354"/>
        <dbReference type="ChEBI" id="CHEBI:143915"/>
        <dbReference type="ChEBI" id="CHEBI:157692"/>
    </reaction>
    <physiologicalReaction direction="left-to-right" evidence="11">
        <dbReference type="Rhea" id="RHEA:65757"/>
    </physiologicalReaction>
</comment>
<evidence type="ECO:0000256" key="9">
    <source>
        <dbReference type="ARBA" id="ARBA00023004"/>
    </source>
</evidence>
<keyword evidence="6" id="KW-0479">Metal-binding</keyword>
<keyword evidence="8" id="KW-0784">Thiamine biosynthesis</keyword>
<evidence type="ECO:0000256" key="8">
    <source>
        <dbReference type="ARBA" id="ARBA00022977"/>
    </source>
</evidence>
<dbReference type="Gene3D" id="3.40.190.10">
    <property type="entry name" value="Periplasmic binding protein-like II"/>
    <property type="match status" value="2"/>
</dbReference>
<protein>
    <recommendedName>
        <fullName evidence="10">Thiamine pyrimidine synthase</fullName>
    </recommendedName>
</protein>
<evidence type="ECO:0000256" key="6">
    <source>
        <dbReference type="ARBA" id="ARBA00022723"/>
    </source>
</evidence>
<proteinExistence type="inferred from homology"/>
<evidence type="ECO:0000313" key="14">
    <source>
        <dbReference type="Proteomes" id="UP000276588"/>
    </source>
</evidence>
<dbReference type="SUPFAM" id="SSF53850">
    <property type="entry name" value="Periplasmic binding protein-like II"/>
    <property type="match status" value="1"/>
</dbReference>
<dbReference type="GO" id="GO:0016740">
    <property type="term" value="F:transferase activity"/>
    <property type="evidence" value="ECO:0007669"/>
    <property type="project" value="UniProtKB-KW"/>
</dbReference>
<evidence type="ECO:0000256" key="1">
    <source>
        <dbReference type="ARBA" id="ARBA00003469"/>
    </source>
</evidence>
<accession>A0A3A6PSK5</accession>
<dbReference type="AlphaFoldDB" id="A0A3A6PSK5"/>
<sequence>MTTIDLALDWTPNTNHTGFYVALAEGYYADRDLDVSIHSPANDDYETTPAKQVATGEATLAIAPSESVISYQTHPDYPSLTAVAAVCQEDKSAIVTLGDSGLDRPAELDGHRYASYDARFEDHIVRQLIRNDGGDGDIDIVTPPKLGIWNTLLDGEADATWVFMPWEGVLAARDGIDLNAFYLDEYDVPYGYTPLLLARPETIVDGDALSDFLTASARGYQFAVDNPDRAAEVLGETAEGMDNDDPDFLRESQHELTDAYLTADGEWGTMAHDRWDAFVEWLAANDILTTVDDEPIPADELPTSELYTNDLLSDA</sequence>
<evidence type="ECO:0000313" key="13">
    <source>
        <dbReference type="EMBL" id="RJX42480.1"/>
    </source>
</evidence>
<gene>
    <name evidence="13" type="ORF">DM826_12675</name>
</gene>
<name>A0A3A6PSK5_9EURY</name>
<comment type="function">
    <text evidence="1">Responsible for the formation of the pyrimidine heterocycle in the thiamine biosynthesis pathway. Catalyzes the formation of hydroxymethylpyrimidine phosphate (HMP-P) from histidine and pyridoxal phosphate (PLP). The protein uses PLP and the active site histidine to form HMP-P, generating an inactive enzyme. The enzyme can only undergo a single turnover, which suggests it is a suicide enzyme.</text>
</comment>
<dbReference type="PANTHER" id="PTHR31528:SF1">
    <property type="entry name" value="4-AMINO-5-HYDROXYMETHYL-2-METHYLPYRIMIDINE PHOSPHATE SYNTHASE THI11-RELATED"/>
    <property type="match status" value="1"/>
</dbReference>
<evidence type="ECO:0000256" key="2">
    <source>
        <dbReference type="ARBA" id="ARBA00004948"/>
    </source>
</evidence>
<dbReference type="Proteomes" id="UP000276588">
    <property type="component" value="Unassembled WGS sequence"/>
</dbReference>
<evidence type="ECO:0000259" key="12">
    <source>
        <dbReference type="Pfam" id="PF09084"/>
    </source>
</evidence>
<dbReference type="RefSeq" id="WP_120103789.1">
    <property type="nucleotide sequence ID" value="NZ_QKNY01000018.1"/>
</dbReference>
<evidence type="ECO:0000256" key="11">
    <source>
        <dbReference type="ARBA" id="ARBA00048179"/>
    </source>
</evidence>
<dbReference type="OrthoDB" id="335685at2157"/>
<comment type="caution">
    <text evidence="13">The sequence shown here is derived from an EMBL/GenBank/DDBJ whole genome shotgun (WGS) entry which is preliminary data.</text>
</comment>
<evidence type="ECO:0000256" key="3">
    <source>
        <dbReference type="ARBA" id="ARBA00009406"/>
    </source>
</evidence>
<feature type="domain" description="SsuA/THI5-like" evidence="12">
    <location>
        <begin position="13"/>
        <end position="230"/>
    </location>
</feature>
<evidence type="ECO:0000256" key="7">
    <source>
        <dbReference type="ARBA" id="ARBA00022898"/>
    </source>
</evidence>
<comment type="subunit">
    <text evidence="4">Homodimer.</text>
</comment>
<organism evidence="13 14">
    <name type="scientific">Halonotius aquaticus</name>
    <dbReference type="NCBI Taxonomy" id="2216978"/>
    <lineage>
        <taxon>Archaea</taxon>
        <taxon>Methanobacteriati</taxon>
        <taxon>Methanobacteriota</taxon>
        <taxon>Stenosarchaea group</taxon>
        <taxon>Halobacteria</taxon>
        <taxon>Halobacteriales</taxon>
        <taxon>Haloferacaceae</taxon>
        <taxon>Halonotius</taxon>
    </lineage>
</organism>
<dbReference type="EMBL" id="QKNY01000018">
    <property type="protein sequence ID" value="RJX42480.1"/>
    <property type="molecule type" value="Genomic_DNA"/>
</dbReference>
<dbReference type="Pfam" id="PF09084">
    <property type="entry name" value="NMT1"/>
    <property type="match status" value="1"/>
</dbReference>
<evidence type="ECO:0000256" key="5">
    <source>
        <dbReference type="ARBA" id="ARBA00022679"/>
    </source>
</evidence>
<dbReference type="PANTHER" id="PTHR31528">
    <property type="entry name" value="4-AMINO-5-HYDROXYMETHYL-2-METHYLPYRIMIDINE PHOSPHATE SYNTHASE THI11-RELATED"/>
    <property type="match status" value="1"/>
</dbReference>